<dbReference type="RefSeq" id="WP_015732440.1">
    <property type="nucleotide sequence ID" value="NC_013410.1"/>
</dbReference>
<reference evidence="2" key="1">
    <citation type="submission" date="2009-10" db="EMBL/GenBank/DDBJ databases">
        <title>Complete sequence of Fibrobacter succinogenes subsp. succinogenes S85.</title>
        <authorList>
            <consortium name="US DOE Joint Genome Institute"/>
            <person name="Lucas S."/>
            <person name="Copeland A."/>
            <person name="Lapidus A."/>
            <person name="Glavina del Rio T."/>
            <person name="Tice H."/>
            <person name="Bruce D."/>
            <person name="Goodwin L."/>
            <person name="Pitluck S."/>
            <person name="Chertkov O."/>
            <person name="Detter J.C."/>
            <person name="Han C."/>
            <person name="Tapia R."/>
            <person name="Larimer F."/>
            <person name="Land M."/>
            <person name="Hauser L."/>
            <person name="Kyrpides N."/>
            <person name="Mikhailova N."/>
            <person name="Weimer P.J."/>
            <person name="Stevenson D.M."/>
            <person name="Boyum J."/>
            <person name="Brumm P.I."/>
            <person name="Mead D."/>
        </authorList>
    </citation>
    <scope>NUCLEOTIDE SEQUENCE [LARGE SCALE GENOMIC DNA]</scope>
    <source>
        <strain evidence="2">S85</strain>
    </source>
</reference>
<sequence>MKKMFLATCLLAASVFAAPSAEDVKTATEKPAVEAKAAVTKAKTVATKKKAKVEKAKADATKAAETAKVAADAKAQEAAKAPEAAKAAVADVKTEAKAAVAEKAPAAEVKAQDAAKAVEAKAEAVKADAAAAVETKAPAEPIIPALAPTPEAPKAEPAPVAEVKAPAAPVAEAPAPVVAPAPAVEVPTAVEAPAEVAAAEPATTASRKKKKMIENAVFTVNEIDFDINADFELEAGKVFWTSEDDQNSDNFEKWSGQANFAILAETNNFKGKLAVAFYPGDLKTDSENHAVGSAEDYFTLDEAWAYQSKDWFSFRVGRWDNTDKNGDYFGGYIDGYKNGFLSTQDPENQFEFGFLAGENMDIALSLISKSAHLNKGDLRLVFNFHDLPSLELFDIQLGYRSNVFDKIHDNDAKIAHNVSLKVRAPIIPDFLTLFGEIALMDMSEDLVAPLTGGIEMNFKTVDRVILEAEFVNDRKKNGYYEGNPKHVKDVLGALYLEKALTDRFSLSAGFHSYGATRDYMLSGNLVGRIN</sequence>
<accession>A0ABM5LL85</accession>
<keyword evidence="3" id="KW-1185">Reference proteome</keyword>
<gene>
    <name evidence="2" type="ordered locus">Fisuc_2863</name>
</gene>
<protein>
    <submittedName>
        <fullName evidence="2">Uncharacterized protein</fullName>
    </submittedName>
</protein>
<name>A0ABM5LL85_FIBSS</name>
<organism evidence="2 3">
    <name type="scientific">Fibrobacter succinogenes (strain ATCC 19169 / S85)</name>
    <dbReference type="NCBI Taxonomy" id="59374"/>
    <lineage>
        <taxon>Bacteria</taxon>
        <taxon>Pseudomonadati</taxon>
        <taxon>Fibrobacterota</taxon>
        <taxon>Fibrobacteria</taxon>
        <taxon>Fibrobacterales</taxon>
        <taxon>Fibrobacteraceae</taxon>
        <taxon>Fibrobacter</taxon>
    </lineage>
</organism>
<proteinExistence type="predicted"/>
<evidence type="ECO:0000313" key="2">
    <source>
        <dbReference type="EMBL" id="ACX76445.1"/>
    </source>
</evidence>
<keyword evidence="1" id="KW-0732">Signal</keyword>
<dbReference type="EMBL" id="CP001792">
    <property type="protein sequence ID" value="ACX76445.1"/>
    <property type="molecule type" value="Genomic_DNA"/>
</dbReference>
<evidence type="ECO:0000313" key="3">
    <source>
        <dbReference type="Proteomes" id="UP000001497"/>
    </source>
</evidence>
<feature type="chain" id="PRO_5046490996" evidence="1">
    <location>
        <begin position="18"/>
        <end position="530"/>
    </location>
</feature>
<dbReference type="Proteomes" id="UP000001497">
    <property type="component" value="Chromosome"/>
</dbReference>
<feature type="signal peptide" evidence="1">
    <location>
        <begin position="1"/>
        <end position="17"/>
    </location>
</feature>
<evidence type="ECO:0000256" key="1">
    <source>
        <dbReference type="SAM" id="SignalP"/>
    </source>
</evidence>